<accession>A0A183VCP0</accession>
<name>A0A183VCP0_TOXCA</name>
<dbReference type="EMBL" id="UYWY01025613">
    <property type="protein sequence ID" value="VDM49831.1"/>
    <property type="molecule type" value="Genomic_DNA"/>
</dbReference>
<sequence>MTEVEVTRLPGIAKTDKVIILCIAVSSQFLTATTPISALLKNLFFLVFLSFLVLFFLFSCFAALSEKSAFARIEEAFYERTVPTSSRLCCRILRTCKKASVRTP</sequence>
<evidence type="ECO:0000256" key="1">
    <source>
        <dbReference type="SAM" id="Phobius"/>
    </source>
</evidence>
<evidence type="ECO:0000313" key="3">
    <source>
        <dbReference type="Proteomes" id="UP000050794"/>
    </source>
</evidence>
<reference evidence="4" key="1">
    <citation type="submission" date="2016-06" db="UniProtKB">
        <authorList>
            <consortium name="WormBaseParasite"/>
        </authorList>
    </citation>
    <scope>IDENTIFICATION</scope>
</reference>
<evidence type="ECO:0000313" key="2">
    <source>
        <dbReference type="EMBL" id="VDM49831.1"/>
    </source>
</evidence>
<keyword evidence="1" id="KW-0472">Membrane</keyword>
<feature type="transmembrane region" description="Helical" evidence="1">
    <location>
        <begin position="18"/>
        <end position="37"/>
    </location>
</feature>
<feature type="transmembrane region" description="Helical" evidence="1">
    <location>
        <begin position="43"/>
        <end position="64"/>
    </location>
</feature>
<keyword evidence="1" id="KW-1133">Transmembrane helix</keyword>
<protein>
    <submittedName>
        <fullName evidence="2 4">Uncharacterized protein</fullName>
    </submittedName>
</protein>
<evidence type="ECO:0000313" key="4">
    <source>
        <dbReference type="WBParaSite" id="TCNE_0001851401-mRNA-1"/>
    </source>
</evidence>
<organism evidence="3 4">
    <name type="scientific">Toxocara canis</name>
    <name type="common">Canine roundworm</name>
    <dbReference type="NCBI Taxonomy" id="6265"/>
    <lineage>
        <taxon>Eukaryota</taxon>
        <taxon>Metazoa</taxon>
        <taxon>Ecdysozoa</taxon>
        <taxon>Nematoda</taxon>
        <taxon>Chromadorea</taxon>
        <taxon>Rhabditida</taxon>
        <taxon>Spirurina</taxon>
        <taxon>Ascaridomorpha</taxon>
        <taxon>Ascaridoidea</taxon>
        <taxon>Toxocaridae</taxon>
        <taxon>Toxocara</taxon>
    </lineage>
</organism>
<gene>
    <name evidence="2" type="ORF">TCNE_LOCUS18510</name>
</gene>
<dbReference type="Proteomes" id="UP000050794">
    <property type="component" value="Unassembled WGS sequence"/>
</dbReference>
<dbReference type="AlphaFoldDB" id="A0A183VCP0"/>
<reference evidence="2 3" key="2">
    <citation type="submission" date="2018-11" db="EMBL/GenBank/DDBJ databases">
        <authorList>
            <consortium name="Pathogen Informatics"/>
        </authorList>
    </citation>
    <scope>NUCLEOTIDE SEQUENCE [LARGE SCALE GENOMIC DNA]</scope>
</reference>
<dbReference type="WBParaSite" id="TCNE_0001851401-mRNA-1">
    <property type="protein sequence ID" value="TCNE_0001851401-mRNA-1"/>
    <property type="gene ID" value="TCNE_0001851401"/>
</dbReference>
<proteinExistence type="predicted"/>
<keyword evidence="1" id="KW-0812">Transmembrane</keyword>
<keyword evidence="3" id="KW-1185">Reference proteome</keyword>